<evidence type="ECO:0000313" key="2">
    <source>
        <dbReference type="Proteomes" id="UP000827872"/>
    </source>
</evidence>
<protein>
    <submittedName>
        <fullName evidence="1">Uncharacterized protein</fullName>
    </submittedName>
</protein>
<comment type="caution">
    <text evidence="1">The sequence shown here is derived from an EMBL/GenBank/DDBJ whole genome shotgun (WGS) entry which is preliminary data.</text>
</comment>
<dbReference type="Proteomes" id="UP000827872">
    <property type="component" value="Linkage Group LG02"/>
</dbReference>
<sequence length="104" mass="12003">MAAGGAPRRVFELFVARVPWTASANEVREYFSQFGTVRKCILPFERETGFHKGISWVGFSSEESLRNALQKESHILEGVKIDVQLQKRKDFQRQQSDRRITDNS</sequence>
<name>A0ACB8G4P9_9SAUR</name>
<keyword evidence="2" id="KW-1185">Reference proteome</keyword>
<accession>A0ACB8G4P9</accession>
<reference evidence="1" key="1">
    <citation type="submission" date="2021-08" db="EMBL/GenBank/DDBJ databases">
        <title>The first chromosome-level gecko genome reveals the dynamic sex chromosomes of Neotropical dwarf geckos (Sphaerodactylidae: Sphaerodactylus).</title>
        <authorList>
            <person name="Pinto B.J."/>
            <person name="Keating S.E."/>
            <person name="Gamble T."/>
        </authorList>
    </citation>
    <scope>NUCLEOTIDE SEQUENCE</scope>
    <source>
        <strain evidence="1">TG3544</strain>
    </source>
</reference>
<evidence type="ECO:0000313" key="1">
    <source>
        <dbReference type="EMBL" id="KAH8014711.1"/>
    </source>
</evidence>
<gene>
    <name evidence="1" type="ORF">K3G42_031024</name>
</gene>
<dbReference type="EMBL" id="CM037615">
    <property type="protein sequence ID" value="KAH8014711.1"/>
    <property type="molecule type" value="Genomic_DNA"/>
</dbReference>
<proteinExistence type="predicted"/>
<organism evidence="1 2">
    <name type="scientific">Sphaerodactylus townsendi</name>
    <dbReference type="NCBI Taxonomy" id="933632"/>
    <lineage>
        <taxon>Eukaryota</taxon>
        <taxon>Metazoa</taxon>
        <taxon>Chordata</taxon>
        <taxon>Craniata</taxon>
        <taxon>Vertebrata</taxon>
        <taxon>Euteleostomi</taxon>
        <taxon>Lepidosauria</taxon>
        <taxon>Squamata</taxon>
        <taxon>Bifurcata</taxon>
        <taxon>Gekkota</taxon>
        <taxon>Sphaerodactylidae</taxon>
        <taxon>Sphaerodactylus</taxon>
    </lineage>
</organism>